<evidence type="ECO:0000256" key="1">
    <source>
        <dbReference type="SAM" id="MobiDB-lite"/>
    </source>
</evidence>
<dbReference type="AlphaFoldDB" id="A0A7W6BIE6"/>
<name>A0A7W6BIE6_9SPHN</name>
<evidence type="ECO:0000313" key="3">
    <source>
        <dbReference type="EMBL" id="MBB3925502.1"/>
    </source>
</evidence>
<comment type="caution">
    <text evidence="3">The sequence shown here is derived from an EMBL/GenBank/DDBJ whole genome shotgun (WGS) entry which is preliminary data.</text>
</comment>
<dbReference type="Proteomes" id="UP000571950">
    <property type="component" value="Unassembled WGS sequence"/>
</dbReference>
<dbReference type="Gene3D" id="3.30.60.30">
    <property type="match status" value="1"/>
</dbReference>
<sequence length="102" mass="11422">MTRKAWTRAMSAGALGALVLLTGCYEDGRRPGQHRPPYDRPDYDRPGHDRPGRDRPQACTREYAPVCAIRGNRERTFSNSCMARADGYRVIADGQCRSGGRH</sequence>
<dbReference type="InterPro" id="IPR036058">
    <property type="entry name" value="Kazal_dom_sf"/>
</dbReference>
<reference evidence="3 4" key="1">
    <citation type="submission" date="2020-08" db="EMBL/GenBank/DDBJ databases">
        <title>Genomic Encyclopedia of Type Strains, Phase IV (KMG-IV): sequencing the most valuable type-strain genomes for metagenomic binning, comparative biology and taxonomic classification.</title>
        <authorList>
            <person name="Goeker M."/>
        </authorList>
    </citation>
    <scope>NUCLEOTIDE SEQUENCE [LARGE SCALE GENOMIC DNA]</scope>
    <source>
        <strain evidence="3 4">DSM 26189</strain>
    </source>
</reference>
<evidence type="ECO:0000259" key="2">
    <source>
        <dbReference type="Pfam" id="PF00050"/>
    </source>
</evidence>
<dbReference type="Pfam" id="PF00050">
    <property type="entry name" value="Kazal_1"/>
    <property type="match status" value="1"/>
</dbReference>
<dbReference type="InterPro" id="IPR002350">
    <property type="entry name" value="Kazal_dom"/>
</dbReference>
<proteinExistence type="predicted"/>
<evidence type="ECO:0000313" key="4">
    <source>
        <dbReference type="Proteomes" id="UP000571950"/>
    </source>
</evidence>
<accession>A0A7W6BIE6</accession>
<feature type="domain" description="Kazal-like" evidence="2">
    <location>
        <begin position="55"/>
        <end position="82"/>
    </location>
</feature>
<dbReference type="PROSITE" id="PS51257">
    <property type="entry name" value="PROKAR_LIPOPROTEIN"/>
    <property type="match status" value="1"/>
</dbReference>
<feature type="compositionally biased region" description="Basic and acidic residues" evidence="1">
    <location>
        <begin position="28"/>
        <end position="56"/>
    </location>
</feature>
<organism evidence="3 4">
    <name type="scientific">Sphingobium jiangsuense</name>
    <dbReference type="NCBI Taxonomy" id="870476"/>
    <lineage>
        <taxon>Bacteria</taxon>
        <taxon>Pseudomonadati</taxon>
        <taxon>Pseudomonadota</taxon>
        <taxon>Alphaproteobacteria</taxon>
        <taxon>Sphingomonadales</taxon>
        <taxon>Sphingomonadaceae</taxon>
        <taxon>Sphingobium</taxon>
    </lineage>
</organism>
<protein>
    <recommendedName>
        <fullName evidence="2">Kazal-like domain-containing protein</fullName>
    </recommendedName>
</protein>
<dbReference type="SUPFAM" id="SSF100895">
    <property type="entry name" value="Kazal-type serine protease inhibitors"/>
    <property type="match status" value="1"/>
</dbReference>
<gene>
    <name evidence="3" type="ORF">GGR43_001215</name>
</gene>
<dbReference type="RefSeq" id="WP_188071053.1">
    <property type="nucleotide sequence ID" value="NZ_BSPS01000018.1"/>
</dbReference>
<keyword evidence="4" id="KW-1185">Reference proteome</keyword>
<feature type="region of interest" description="Disordered" evidence="1">
    <location>
        <begin position="28"/>
        <end position="57"/>
    </location>
</feature>
<dbReference type="EMBL" id="JACIDT010000003">
    <property type="protein sequence ID" value="MBB3925502.1"/>
    <property type="molecule type" value="Genomic_DNA"/>
</dbReference>